<comment type="caution">
    <text evidence="2">The sequence shown here is derived from an EMBL/GenBank/DDBJ whole genome shotgun (WGS) entry which is preliminary data.</text>
</comment>
<evidence type="ECO:0000313" key="3">
    <source>
        <dbReference type="Proteomes" id="UP000235145"/>
    </source>
</evidence>
<feature type="region of interest" description="Disordered" evidence="1">
    <location>
        <begin position="1"/>
        <end position="82"/>
    </location>
</feature>
<dbReference type="Proteomes" id="UP000235145">
    <property type="component" value="Unassembled WGS sequence"/>
</dbReference>
<dbReference type="AlphaFoldDB" id="A0A9R1UZ47"/>
<reference evidence="2 3" key="1">
    <citation type="journal article" date="2017" name="Nat. Commun.">
        <title>Genome assembly with in vitro proximity ligation data and whole-genome triplication in lettuce.</title>
        <authorList>
            <person name="Reyes-Chin-Wo S."/>
            <person name="Wang Z."/>
            <person name="Yang X."/>
            <person name="Kozik A."/>
            <person name="Arikit S."/>
            <person name="Song C."/>
            <person name="Xia L."/>
            <person name="Froenicke L."/>
            <person name="Lavelle D.O."/>
            <person name="Truco M.J."/>
            <person name="Xia R."/>
            <person name="Zhu S."/>
            <person name="Xu C."/>
            <person name="Xu H."/>
            <person name="Xu X."/>
            <person name="Cox K."/>
            <person name="Korf I."/>
            <person name="Meyers B.C."/>
            <person name="Michelmore R.W."/>
        </authorList>
    </citation>
    <scope>NUCLEOTIDE SEQUENCE [LARGE SCALE GENOMIC DNA]</scope>
    <source>
        <strain evidence="3">cv. Salinas</strain>
        <tissue evidence="2">Seedlings</tissue>
    </source>
</reference>
<evidence type="ECO:0000256" key="1">
    <source>
        <dbReference type="SAM" id="MobiDB-lite"/>
    </source>
</evidence>
<feature type="compositionally biased region" description="Basic residues" evidence="1">
    <location>
        <begin position="13"/>
        <end position="25"/>
    </location>
</feature>
<feature type="compositionally biased region" description="Low complexity" evidence="1">
    <location>
        <begin position="28"/>
        <end position="37"/>
    </location>
</feature>
<feature type="compositionally biased region" description="Basic and acidic residues" evidence="1">
    <location>
        <begin position="40"/>
        <end position="58"/>
    </location>
</feature>
<name>A0A9R1UZ47_LACSA</name>
<keyword evidence="3" id="KW-1185">Reference proteome</keyword>
<organism evidence="2 3">
    <name type="scientific">Lactuca sativa</name>
    <name type="common">Garden lettuce</name>
    <dbReference type="NCBI Taxonomy" id="4236"/>
    <lineage>
        <taxon>Eukaryota</taxon>
        <taxon>Viridiplantae</taxon>
        <taxon>Streptophyta</taxon>
        <taxon>Embryophyta</taxon>
        <taxon>Tracheophyta</taxon>
        <taxon>Spermatophyta</taxon>
        <taxon>Magnoliopsida</taxon>
        <taxon>eudicotyledons</taxon>
        <taxon>Gunneridae</taxon>
        <taxon>Pentapetalae</taxon>
        <taxon>asterids</taxon>
        <taxon>campanulids</taxon>
        <taxon>Asterales</taxon>
        <taxon>Asteraceae</taxon>
        <taxon>Cichorioideae</taxon>
        <taxon>Cichorieae</taxon>
        <taxon>Lactucinae</taxon>
        <taxon>Lactuca</taxon>
    </lineage>
</organism>
<dbReference type="EMBL" id="NBSK02000007">
    <property type="protein sequence ID" value="KAJ0195914.1"/>
    <property type="molecule type" value="Genomic_DNA"/>
</dbReference>
<gene>
    <name evidence="2" type="ORF">LSAT_V11C700354850</name>
</gene>
<protein>
    <submittedName>
        <fullName evidence="2">Uncharacterized protein</fullName>
    </submittedName>
</protein>
<feature type="compositionally biased region" description="Basic and acidic residues" evidence="1">
    <location>
        <begin position="1"/>
        <end position="12"/>
    </location>
</feature>
<sequence>MPAAERFHWRLDRRQRRPERKRHREWRQQQGRTQQQQHSSRKDTGIAKSGSERQERQTHQTCGVRRRKNPQRGGGSGDFCDNNHHLTVVATENGGGTGEDVIGWRPPSGRIIATPKLTSCRSLAAMPSRGGFRLQCDSIAAARWSDTPRRVTAGNGGKESGGCCITLGLGFLFSMR</sequence>
<accession>A0A9R1UZ47</accession>
<evidence type="ECO:0000313" key="2">
    <source>
        <dbReference type="EMBL" id="KAJ0195914.1"/>
    </source>
</evidence>
<proteinExistence type="predicted"/>